<proteinExistence type="predicted"/>
<protein>
    <recommendedName>
        <fullName evidence="4">Ecp2 effector protein domain-containing protein</fullName>
    </recommendedName>
</protein>
<reference evidence="2 3" key="1">
    <citation type="submission" date="2015-05" db="EMBL/GenBank/DDBJ databases">
        <title>Distinctive expansion of gene families associated with plant cell wall degradation and secondary metabolism in the genomes of grapevine trunk pathogens.</title>
        <authorList>
            <person name="Lawrence D.P."/>
            <person name="Travadon R."/>
            <person name="Rolshausen P.E."/>
            <person name="Baumgartner K."/>
        </authorList>
    </citation>
    <scope>NUCLEOTIDE SEQUENCE [LARGE SCALE GENOMIC DNA]</scope>
    <source>
        <strain evidence="2">DA912</strain>
    </source>
</reference>
<dbReference type="Proteomes" id="UP000034680">
    <property type="component" value="Unassembled WGS sequence"/>
</dbReference>
<name>A0A0G2FHW0_9PEZI</name>
<evidence type="ECO:0000256" key="1">
    <source>
        <dbReference type="SAM" id="SignalP"/>
    </source>
</evidence>
<dbReference type="AlphaFoldDB" id="A0A0G2FHW0"/>
<dbReference type="OrthoDB" id="5229954at2759"/>
<feature type="signal peptide" evidence="1">
    <location>
        <begin position="1"/>
        <end position="19"/>
    </location>
</feature>
<reference evidence="2 3" key="2">
    <citation type="submission" date="2015-05" db="EMBL/GenBank/DDBJ databases">
        <authorList>
            <person name="Morales-Cruz A."/>
            <person name="Amrine K.C."/>
            <person name="Cantu D."/>
        </authorList>
    </citation>
    <scope>NUCLEOTIDE SEQUENCE [LARGE SCALE GENOMIC DNA]</scope>
    <source>
        <strain evidence="2">DA912</strain>
    </source>
</reference>
<keyword evidence="1" id="KW-0732">Signal</keyword>
<evidence type="ECO:0008006" key="4">
    <source>
        <dbReference type="Google" id="ProtNLM"/>
    </source>
</evidence>
<feature type="chain" id="PRO_5002544299" description="Ecp2 effector protein domain-containing protein" evidence="1">
    <location>
        <begin position="20"/>
        <end position="172"/>
    </location>
</feature>
<organism evidence="2 3">
    <name type="scientific">Diaporthe ampelina</name>
    <dbReference type="NCBI Taxonomy" id="1214573"/>
    <lineage>
        <taxon>Eukaryota</taxon>
        <taxon>Fungi</taxon>
        <taxon>Dikarya</taxon>
        <taxon>Ascomycota</taxon>
        <taxon>Pezizomycotina</taxon>
        <taxon>Sordariomycetes</taxon>
        <taxon>Sordariomycetidae</taxon>
        <taxon>Diaporthales</taxon>
        <taxon>Diaporthaceae</taxon>
        <taxon>Diaporthe</taxon>
    </lineage>
</organism>
<accession>A0A0G2FHW0</accession>
<keyword evidence="3" id="KW-1185">Reference proteome</keyword>
<evidence type="ECO:0000313" key="2">
    <source>
        <dbReference type="EMBL" id="KKY33716.1"/>
    </source>
</evidence>
<evidence type="ECO:0000313" key="3">
    <source>
        <dbReference type="Proteomes" id="UP000034680"/>
    </source>
</evidence>
<gene>
    <name evidence="2" type="ORF">UCDDA912_g06315</name>
</gene>
<sequence>MNTANISIFFAFISGLASASPVSLSSTAASSRRPGNWVSPAPVARSDDDHLCYAPTDVVFEYGNQNNQDEIVLDCEKLSQKFKAVTDEQGNITESCGDPVPSKRHAGFKLLGSEGNCSFWSQCHGTDTTNEVTFDYGDIADVIKLATDGLKSSGLSKNSSILREDLHGRFGP</sequence>
<comment type="caution">
    <text evidence="2">The sequence shown here is derived from an EMBL/GenBank/DDBJ whole genome shotgun (WGS) entry which is preliminary data.</text>
</comment>
<dbReference type="EMBL" id="LCUC01000234">
    <property type="protein sequence ID" value="KKY33716.1"/>
    <property type="molecule type" value="Genomic_DNA"/>
</dbReference>